<accession>A0ACA9LW75</accession>
<gene>
    <name evidence="1" type="ORF">DHETER_LOCUS5174</name>
</gene>
<keyword evidence="2" id="KW-1185">Reference proteome</keyword>
<dbReference type="Proteomes" id="UP000789702">
    <property type="component" value="Unassembled WGS sequence"/>
</dbReference>
<evidence type="ECO:0000313" key="1">
    <source>
        <dbReference type="EMBL" id="CAG8549760.1"/>
    </source>
</evidence>
<sequence length="121" mass="13880">MLQETSNNAQDLPKLDIDEVAVIENNPILFESFVEAIKHDYENGGPQLQTALEKFAERYNTAKAKFILALTTFLYNVNHNTDPLVRMRSGTKIRVQVESVKRRKLVDNKENSDPHIILARK</sequence>
<feature type="non-terminal residue" evidence="1">
    <location>
        <position position="121"/>
    </location>
</feature>
<reference evidence="1" key="1">
    <citation type="submission" date="2021-06" db="EMBL/GenBank/DDBJ databases">
        <authorList>
            <person name="Kallberg Y."/>
            <person name="Tangrot J."/>
            <person name="Rosling A."/>
        </authorList>
    </citation>
    <scope>NUCLEOTIDE SEQUENCE</scope>
    <source>
        <strain evidence="1">IL203A</strain>
    </source>
</reference>
<proteinExistence type="predicted"/>
<evidence type="ECO:0000313" key="2">
    <source>
        <dbReference type="Proteomes" id="UP000789702"/>
    </source>
</evidence>
<organism evidence="1 2">
    <name type="scientific">Dentiscutata heterogama</name>
    <dbReference type="NCBI Taxonomy" id="1316150"/>
    <lineage>
        <taxon>Eukaryota</taxon>
        <taxon>Fungi</taxon>
        <taxon>Fungi incertae sedis</taxon>
        <taxon>Mucoromycota</taxon>
        <taxon>Glomeromycotina</taxon>
        <taxon>Glomeromycetes</taxon>
        <taxon>Diversisporales</taxon>
        <taxon>Gigasporaceae</taxon>
        <taxon>Dentiscutata</taxon>
    </lineage>
</organism>
<dbReference type="EMBL" id="CAJVPU010005576">
    <property type="protein sequence ID" value="CAG8549760.1"/>
    <property type="molecule type" value="Genomic_DNA"/>
</dbReference>
<comment type="caution">
    <text evidence="1">The sequence shown here is derived from an EMBL/GenBank/DDBJ whole genome shotgun (WGS) entry which is preliminary data.</text>
</comment>
<name>A0ACA9LW75_9GLOM</name>
<protein>
    <submittedName>
        <fullName evidence="1">3311_t:CDS:1</fullName>
    </submittedName>
</protein>